<keyword evidence="8" id="KW-1185">Reference proteome</keyword>
<dbReference type="InterPro" id="IPR051013">
    <property type="entry name" value="MBL_superfamily_lactonases"/>
</dbReference>
<dbReference type="PANTHER" id="PTHR42978">
    <property type="entry name" value="QUORUM-QUENCHING LACTONASE YTNP-RELATED-RELATED"/>
    <property type="match status" value="1"/>
</dbReference>
<reference evidence="7 8" key="1">
    <citation type="submission" date="2019-12" db="EMBL/GenBank/DDBJ databases">
        <title>Comparative genomics gives insights into the taxonomy of the Azoarcus-Aromatoleum group and reveals separate origins of nif in the plant-associated Azoarcus and non-plant-associated Aromatoleum sub-groups.</title>
        <authorList>
            <person name="Lafos M."/>
            <person name="Maluk M."/>
            <person name="Batista M."/>
            <person name="Junghare M."/>
            <person name="Carmona M."/>
            <person name="Faoro H."/>
            <person name="Cruz L.M."/>
            <person name="Battistoni F."/>
            <person name="De Souza E."/>
            <person name="Pedrosa F."/>
            <person name="Chen W.-M."/>
            <person name="Poole P.S."/>
            <person name="Dixon R.A."/>
            <person name="James E.K."/>
        </authorList>
    </citation>
    <scope>NUCLEOTIDE SEQUENCE [LARGE SCALE GENOMIC DNA]</scope>
    <source>
        <strain evidence="7 8">Td21</strain>
    </source>
</reference>
<evidence type="ECO:0000256" key="4">
    <source>
        <dbReference type="ARBA" id="ARBA00022833"/>
    </source>
</evidence>
<evidence type="ECO:0000256" key="2">
    <source>
        <dbReference type="ARBA" id="ARBA00022723"/>
    </source>
</evidence>
<keyword evidence="2" id="KW-0479">Metal-binding</keyword>
<dbReference type="EMBL" id="WTVN01000001">
    <property type="protein sequence ID" value="NMG42379.1"/>
    <property type="molecule type" value="Genomic_DNA"/>
</dbReference>
<protein>
    <submittedName>
        <fullName evidence="7">MBL fold metallo-hydrolase</fullName>
    </submittedName>
</protein>
<dbReference type="SMART" id="SM00849">
    <property type="entry name" value="Lactamase_B"/>
    <property type="match status" value="1"/>
</dbReference>
<evidence type="ECO:0000256" key="3">
    <source>
        <dbReference type="ARBA" id="ARBA00022801"/>
    </source>
</evidence>
<comment type="caution">
    <text evidence="7">The sequence shown here is derived from an EMBL/GenBank/DDBJ whole genome shotgun (WGS) entry which is preliminary data.</text>
</comment>
<evidence type="ECO:0000256" key="1">
    <source>
        <dbReference type="ARBA" id="ARBA00007749"/>
    </source>
</evidence>
<organism evidence="7 8">
    <name type="scientific">Aromatoleum toluvorans</name>
    <dbReference type="NCBI Taxonomy" id="92002"/>
    <lineage>
        <taxon>Bacteria</taxon>
        <taxon>Pseudomonadati</taxon>
        <taxon>Pseudomonadota</taxon>
        <taxon>Betaproteobacteria</taxon>
        <taxon>Rhodocyclales</taxon>
        <taxon>Rhodocyclaceae</taxon>
        <taxon>Aromatoleum</taxon>
    </lineage>
</organism>
<dbReference type="Proteomes" id="UP000623795">
    <property type="component" value="Unassembled WGS sequence"/>
</dbReference>
<dbReference type="SUPFAM" id="SSF56281">
    <property type="entry name" value="Metallo-hydrolase/oxidoreductase"/>
    <property type="match status" value="1"/>
</dbReference>
<evidence type="ECO:0000313" key="7">
    <source>
        <dbReference type="EMBL" id="NMG42379.1"/>
    </source>
</evidence>
<evidence type="ECO:0000256" key="5">
    <source>
        <dbReference type="SAM" id="SignalP"/>
    </source>
</evidence>
<keyword evidence="3" id="KW-0378">Hydrolase</keyword>
<keyword evidence="5" id="KW-0732">Signal</keyword>
<sequence length="326" mass="34800">MYKSLQRILAVSAALFALAPAAPALAEAPMAKTQVPGFYRTMVGQFEVTALYDGAIELDTKLLKNADPEDLNRLLARMFVGNPKMQTAVNAYLINTGGNLILVDAGAAKLFGPGLGFVIDNLKAAGYDPAQVDTIILTHMHPDHIGGLGDPAAPPAFPNANVYVSVLDNDFWLSQQAAAAAKPEMQNFFKMAREIAAPYQTRGKWRTFADGTEIAGGIRAAKAYGHTPGHSAISVESAGQKLLIWGDVVHSHAVQFPLPGVSIEFDFDQAQAVATRRSLMYSLAASKTLVAGMHLPFPGIGHVRADGKGVYAWVPIEYAPLPKPAH</sequence>
<evidence type="ECO:0000313" key="8">
    <source>
        <dbReference type="Proteomes" id="UP000623795"/>
    </source>
</evidence>
<evidence type="ECO:0000259" key="6">
    <source>
        <dbReference type="SMART" id="SM00849"/>
    </source>
</evidence>
<dbReference type="InterPro" id="IPR001279">
    <property type="entry name" value="Metallo-B-lactamas"/>
</dbReference>
<dbReference type="RefSeq" id="WP_169254283.1">
    <property type="nucleotide sequence ID" value="NZ_WTVN01000001.1"/>
</dbReference>
<dbReference type="CDD" id="cd07720">
    <property type="entry name" value="OPHC2-like_MBL-fold"/>
    <property type="match status" value="1"/>
</dbReference>
<gene>
    <name evidence="7" type="ORF">GPA22_01345</name>
</gene>
<feature type="chain" id="PRO_5045185536" evidence="5">
    <location>
        <begin position="27"/>
        <end position="326"/>
    </location>
</feature>
<name>A0ABX1PSG4_9RHOO</name>
<keyword evidence="4" id="KW-0862">Zinc</keyword>
<comment type="similarity">
    <text evidence="1">Belongs to the metallo-beta-lactamase superfamily.</text>
</comment>
<dbReference type="PANTHER" id="PTHR42978:SF6">
    <property type="entry name" value="QUORUM-QUENCHING LACTONASE YTNP-RELATED"/>
    <property type="match status" value="1"/>
</dbReference>
<dbReference type="InterPro" id="IPR036866">
    <property type="entry name" value="RibonucZ/Hydroxyglut_hydro"/>
</dbReference>
<feature type="domain" description="Metallo-beta-lactamase" evidence="6">
    <location>
        <begin position="88"/>
        <end position="294"/>
    </location>
</feature>
<accession>A0ABX1PSG4</accession>
<proteinExistence type="inferred from homology"/>
<feature type="signal peptide" evidence="5">
    <location>
        <begin position="1"/>
        <end position="26"/>
    </location>
</feature>
<dbReference type="Gene3D" id="3.60.15.10">
    <property type="entry name" value="Ribonuclease Z/Hydroxyacylglutathione hydrolase-like"/>
    <property type="match status" value="1"/>
</dbReference>
<dbReference type="Pfam" id="PF00753">
    <property type="entry name" value="Lactamase_B"/>
    <property type="match status" value="1"/>
</dbReference>